<evidence type="ECO:0000256" key="13">
    <source>
        <dbReference type="ARBA" id="ARBA00041418"/>
    </source>
</evidence>
<feature type="transmembrane region" description="Helical" evidence="17">
    <location>
        <begin position="338"/>
        <end position="358"/>
    </location>
</feature>
<evidence type="ECO:0000256" key="16">
    <source>
        <dbReference type="SAM" id="MobiDB-lite"/>
    </source>
</evidence>
<dbReference type="Proteomes" id="UP001155483">
    <property type="component" value="Unassembled WGS sequence"/>
</dbReference>
<evidence type="ECO:0000256" key="4">
    <source>
        <dbReference type="ARBA" id="ARBA00022692"/>
    </source>
</evidence>
<evidence type="ECO:0000256" key="12">
    <source>
        <dbReference type="ARBA" id="ARBA00041185"/>
    </source>
</evidence>
<feature type="transmembrane region" description="Helical" evidence="17">
    <location>
        <begin position="156"/>
        <end position="172"/>
    </location>
</feature>
<evidence type="ECO:0000256" key="10">
    <source>
        <dbReference type="ARBA" id="ARBA00033270"/>
    </source>
</evidence>
<dbReference type="RefSeq" id="WP_279295195.1">
    <property type="nucleotide sequence ID" value="NZ_JAOTIF010000001.1"/>
</dbReference>
<dbReference type="GO" id="GO:0005886">
    <property type="term" value="C:plasma membrane"/>
    <property type="evidence" value="ECO:0007669"/>
    <property type="project" value="TreeGrafter"/>
</dbReference>
<dbReference type="GO" id="GO:0032153">
    <property type="term" value="C:cell division site"/>
    <property type="evidence" value="ECO:0007669"/>
    <property type="project" value="TreeGrafter"/>
</dbReference>
<evidence type="ECO:0000256" key="9">
    <source>
        <dbReference type="ARBA" id="ARBA00032370"/>
    </source>
</evidence>
<evidence type="ECO:0000256" key="8">
    <source>
        <dbReference type="ARBA" id="ARBA00023136"/>
    </source>
</evidence>
<dbReference type="PANTHER" id="PTHR30474">
    <property type="entry name" value="CELL CYCLE PROTEIN"/>
    <property type="match status" value="1"/>
</dbReference>
<feature type="transmembrane region" description="Helical" evidence="17">
    <location>
        <begin position="58"/>
        <end position="76"/>
    </location>
</feature>
<feature type="region of interest" description="Disordered" evidence="16">
    <location>
        <begin position="421"/>
        <end position="449"/>
    </location>
</feature>
<evidence type="ECO:0000313" key="18">
    <source>
        <dbReference type="EMBL" id="MCU7547750.1"/>
    </source>
</evidence>
<protein>
    <recommendedName>
        <fullName evidence="12">Probable peptidoglycan glycosyltransferase FtsW</fullName>
        <ecNumber evidence="14">2.4.99.28</ecNumber>
    </recommendedName>
    <alternativeName>
        <fullName evidence="13">Cell division protein FtsW</fullName>
    </alternativeName>
    <alternativeName>
        <fullName evidence="10">Cell wall polymerase</fullName>
    </alternativeName>
    <alternativeName>
        <fullName evidence="9">Peptidoglycan polymerase</fullName>
    </alternativeName>
</protein>
<comment type="caution">
    <text evidence="18">The sequence shown here is derived from an EMBL/GenBank/DDBJ whole genome shotgun (WGS) entry which is preliminary data.</text>
</comment>
<dbReference type="GO" id="GO:0008360">
    <property type="term" value="P:regulation of cell shape"/>
    <property type="evidence" value="ECO:0007669"/>
    <property type="project" value="UniProtKB-KW"/>
</dbReference>
<dbReference type="GO" id="GO:0051301">
    <property type="term" value="P:cell division"/>
    <property type="evidence" value="ECO:0007669"/>
    <property type="project" value="InterPro"/>
</dbReference>
<keyword evidence="4 17" id="KW-0812">Transmembrane</keyword>
<dbReference type="AlphaFoldDB" id="A0A9X2XSQ6"/>
<evidence type="ECO:0000256" key="6">
    <source>
        <dbReference type="ARBA" id="ARBA00022984"/>
    </source>
</evidence>
<feature type="transmembrane region" description="Helical" evidence="17">
    <location>
        <begin position="23"/>
        <end position="46"/>
    </location>
</feature>
<reference evidence="18" key="1">
    <citation type="submission" date="2022-09" db="EMBL/GenBank/DDBJ databases">
        <authorList>
            <person name="Yuan C."/>
            <person name="Ke Z."/>
        </authorList>
    </citation>
    <scope>NUCLEOTIDE SEQUENCE</scope>
    <source>
        <strain evidence="18">LB-8</strain>
    </source>
</reference>
<dbReference type="PANTHER" id="PTHR30474:SF2">
    <property type="entry name" value="PEPTIDOGLYCAN GLYCOSYLTRANSFERASE FTSW-RELATED"/>
    <property type="match status" value="1"/>
</dbReference>
<keyword evidence="8 17" id="KW-0472">Membrane</keyword>
<accession>A0A9X2XSQ6</accession>
<feature type="transmembrane region" description="Helical" evidence="17">
    <location>
        <begin position="200"/>
        <end position="220"/>
    </location>
</feature>
<evidence type="ECO:0000256" key="11">
    <source>
        <dbReference type="ARBA" id="ARBA00038053"/>
    </source>
</evidence>
<dbReference type="EC" id="2.4.99.28" evidence="14"/>
<evidence type="ECO:0000313" key="19">
    <source>
        <dbReference type="Proteomes" id="UP001155483"/>
    </source>
</evidence>
<evidence type="ECO:0000256" key="3">
    <source>
        <dbReference type="ARBA" id="ARBA00022679"/>
    </source>
</evidence>
<evidence type="ECO:0000256" key="7">
    <source>
        <dbReference type="ARBA" id="ARBA00022989"/>
    </source>
</evidence>
<sequence length="449" mass="49570">MTEPIQIQSPLRNLRPRTKGDKVIWASVLLLVLASLLVVYSATGSLAYKMYKGNTEVYLFKQVAFIVVGFCVIYFAHRVNYTIYSRIAKILFFLSIPLLFYTLFFGVTLNEGSRWIKLPIINLTMQTSDLAKLALFIFLARLLSRKQSVIKDFKKGFLPIIMPVGLVCMLIAPANLSTALLLGSSCMVLLFIGRVSGKHLLGVIGVAMIPLVILVMSAVIKHQTSGGEEVTTKEKSSRITARFGTWVSRVEGFIYGGKETDNDNMYQVNQAKIAIAKGGVLGVGPGNSEQRNFLPQAYNDFIYAIIIEEYGLMGGAFIIFIYLVFLFRSIRLFKRCPYAFGAFLALGLSFTLVLQAMANMAVNVNLFPVTGVTLPLVSMGGSSFLFTCLSIGIILSVARNVEQLEGKVALENEKISEIDNPVDEDASEENVSSLVEKPSRKKKTELIEA</sequence>
<evidence type="ECO:0000256" key="5">
    <source>
        <dbReference type="ARBA" id="ARBA00022960"/>
    </source>
</evidence>
<keyword evidence="19" id="KW-1185">Reference proteome</keyword>
<keyword evidence="7 17" id="KW-1133">Transmembrane helix</keyword>
<evidence type="ECO:0000256" key="14">
    <source>
        <dbReference type="ARBA" id="ARBA00044770"/>
    </source>
</evidence>
<proteinExistence type="inferred from homology"/>
<keyword evidence="2" id="KW-0328">Glycosyltransferase</keyword>
<gene>
    <name evidence="18" type="ORF">OCK74_01430</name>
</gene>
<dbReference type="GO" id="GO:0015648">
    <property type="term" value="F:lipid-linked peptidoglycan transporter activity"/>
    <property type="evidence" value="ECO:0007669"/>
    <property type="project" value="TreeGrafter"/>
</dbReference>
<evidence type="ECO:0000256" key="1">
    <source>
        <dbReference type="ARBA" id="ARBA00004141"/>
    </source>
</evidence>
<name>A0A9X2XSQ6_9BACT</name>
<evidence type="ECO:0000256" key="17">
    <source>
        <dbReference type="SAM" id="Phobius"/>
    </source>
</evidence>
<dbReference type="Pfam" id="PF01098">
    <property type="entry name" value="FTSW_RODA_SPOVE"/>
    <property type="match status" value="1"/>
</dbReference>
<comment type="catalytic activity">
    <reaction evidence="15">
        <text>[GlcNAc-(1-&gt;4)-Mur2Ac(oyl-L-Ala-gamma-D-Glu-L-Lys-D-Ala-D-Ala)](n)-di-trans,octa-cis-undecaprenyl diphosphate + beta-D-GlcNAc-(1-&gt;4)-Mur2Ac(oyl-L-Ala-gamma-D-Glu-L-Lys-D-Ala-D-Ala)-di-trans,octa-cis-undecaprenyl diphosphate = [GlcNAc-(1-&gt;4)-Mur2Ac(oyl-L-Ala-gamma-D-Glu-L-Lys-D-Ala-D-Ala)](n+1)-di-trans,octa-cis-undecaprenyl diphosphate + di-trans,octa-cis-undecaprenyl diphosphate + H(+)</text>
        <dbReference type="Rhea" id="RHEA:23708"/>
        <dbReference type="Rhea" id="RHEA-COMP:9602"/>
        <dbReference type="Rhea" id="RHEA-COMP:9603"/>
        <dbReference type="ChEBI" id="CHEBI:15378"/>
        <dbReference type="ChEBI" id="CHEBI:58405"/>
        <dbReference type="ChEBI" id="CHEBI:60033"/>
        <dbReference type="ChEBI" id="CHEBI:78435"/>
        <dbReference type="EC" id="2.4.99.28"/>
    </reaction>
</comment>
<feature type="transmembrane region" description="Helical" evidence="17">
    <location>
        <begin position="88"/>
        <end position="108"/>
    </location>
</feature>
<reference evidence="18" key="2">
    <citation type="submission" date="2023-04" db="EMBL/GenBank/DDBJ databases">
        <title>Paracnuella aquatica gen. nov., sp. nov., a member of the family Chitinophagaceae isolated from a hot spring.</title>
        <authorList>
            <person name="Wang C."/>
        </authorList>
    </citation>
    <scope>NUCLEOTIDE SEQUENCE</scope>
    <source>
        <strain evidence="18">LB-8</strain>
    </source>
</reference>
<dbReference type="EMBL" id="JAOTIF010000001">
    <property type="protein sequence ID" value="MCU7547750.1"/>
    <property type="molecule type" value="Genomic_DNA"/>
</dbReference>
<feature type="transmembrane region" description="Helical" evidence="17">
    <location>
        <begin position="301"/>
        <end position="326"/>
    </location>
</feature>
<comment type="similarity">
    <text evidence="11">Belongs to the SEDS family. FtsW subfamily.</text>
</comment>
<evidence type="ECO:0000256" key="2">
    <source>
        <dbReference type="ARBA" id="ARBA00022676"/>
    </source>
</evidence>
<evidence type="ECO:0000256" key="15">
    <source>
        <dbReference type="ARBA" id="ARBA00049902"/>
    </source>
</evidence>
<keyword evidence="6" id="KW-0573">Peptidoglycan synthesis</keyword>
<dbReference type="InterPro" id="IPR001182">
    <property type="entry name" value="FtsW/RodA"/>
</dbReference>
<keyword evidence="3" id="KW-0808">Transferase</keyword>
<organism evidence="18 19">
    <name type="scientific">Paraflavisolibacter caeni</name>
    <dbReference type="NCBI Taxonomy" id="2982496"/>
    <lineage>
        <taxon>Bacteria</taxon>
        <taxon>Pseudomonadati</taxon>
        <taxon>Bacteroidota</taxon>
        <taxon>Chitinophagia</taxon>
        <taxon>Chitinophagales</taxon>
        <taxon>Chitinophagaceae</taxon>
        <taxon>Paraflavisolibacter</taxon>
    </lineage>
</organism>
<dbReference type="GO" id="GO:0008955">
    <property type="term" value="F:peptidoglycan glycosyltransferase activity"/>
    <property type="evidence" value="ECO:0007669"/>
    <property type="project" value="UniProtKB-EC"/>
</dbReference>
<comment type="subcellular location">
    <subcellularLocation>
        <location evidence="1">Membrane</location>
        <topology evidence="1">Multi-pass membrane protein</topology>
    </subcellularLocation>
</comment>
<keyword evidence="5" id="KW-0133">Cell shape</keyword>
<feature type="transmembrane region" description="Helical" evidence="17">
    <location>
        <begin position="378"/>
        <end position="398"/>
    </location>
</feature>
<dbReference type="GO" id="GO:0009252">
    <property type="term" value="P:peptidoglycan biosynthetic process"/>
    <property type="evidence" value="ECO:0007669"/>
    <property type="project" value="UniProtKB-KW"/>
</dbReference>